<comment type="caution">
    <text evidence="2">The sequence shown here is derived from an EMBL/GenBank/DDBJ whole genome shotgun (WGS) entry which is preliminary data.</text>
</comment>
<name>A0A919PZN5_9MICO</name>
<keyword evidence="1" id="KW-0472">Membrane</keyword>
<evidence type="ECO:0000313" key="2">
    <source>
        <dbReference type="EMBL" id="GIG53296.1"/>
    </source>
</evidence>
<gene>
    <name evidence="2" type="ORF">Dac01nite_00480</name>
</gene>
<protein>
    <recommendedName>
        <fullName evidence="4">TM2 domain-containing protein</fullName>
    </recommendedName>
</protein>
<accession>A0A919PZN5</accession>
<organism evidence="2 3">
    <name type="scientific">Demequina activiva</name>
    <dbReference type="NCBI Taxonomy" id="1582364"/>
    <lineage>
        <taxon>Bacteria</taxon>
        <taxon>Bacillati</taxon>
        <taxon>Actinomycetota</taxon>
        <taxon>Actinomycetes</taxon>
        <taxon>Micrococcales</taxon>
        <taxon>Demequinaceae</taxon>
        <taxon>Demequina</taxon>
    </lineage>
</organism>
<evidence type="ECO:0000313" key="3">
    <source>
        <dbReference type="Proteomes" id="UP000652354"/>
    </source>
</evidence>
<feature type="transmembrane region" description="Helical" evidence="1">
    <location>
        <begin position="69"/>
        <end position="87"/>
    </location>
</feature>
<feature type="transmembrane region" description="Helical" evidence="1">
    <location>
        <begin position="45"/>
        <end position="63"/>
    </location>
</feature>
<keyword evidence="3" id="KW-1185">Reference proteome</keyword>
<dbReference type="RefSeq" id="WP_203652781.1">
    <property type="nucleotide sequence ID" value="NZ_BONR01000001.1"/>
</dbReference>
<dbReference type="Proteomes" id="UP000652354">
    <property type="component" value="Unassembled WGS sequence"/>
</dbReference>
<sequence length="105" mass="11363">MTFDTGNAAYRDSATTGAPKYVLTAYLLAIFFGVLGFHRAYLRKYKDMAIFFLAALLGVLLLIPTDPGFLRILGYVAIAGVVVAWVIDLFRMPALVAEANASAKA</sequence>
<evidence type="ECO:0008006" key="4">
    <source>
        <dbReference type="Google" id="ProtNLM"/>
    </source>
</evidence>
<evidence type="ECO:0000256" key="1">
    <source>
        <dbReference type="SAM" id="Phobius"/>
    </source>
</evidence>
<proteinExistence type="predicted"/>
<dbReference type="EMBL" id="BONR01000001">
    <property type="protein sequence ID" value="GIG53296.1"/>
    <property type="molecule type" value="Genomic_DNA"/>
</dbReference>
<reference evidence="2" key="1">
    <citation type="submission" date="2021-01" db="EMBL/GenBank/DDBJ databases">
        <title>Whole genome shotgun sequence of Demequina activiva NBRC 110675.</title>
        <authorList>
            <person name="Komaki H."/>
            <person name="Tamura T."/>
        </authorList>
    </citation>
    <scope>NUCLEOTIDE SEQUENCE</scope>
    <source>
        <strain evidence="2">NBRC 110675</strain>
    </source>
</reference>
<keyword evidence="1" id="KW-0812">Transmembrane</keyword>
<feature type="transmembrane region" description="Helical" evidence="1">
    <location>
        <begin position="20"/>
        <end position="38"/>
    </location>
</feature>
<dbReference type="AlphaFoldDB" id="A0A919PZN5"/>
<keyword evidence="1" id="KW-1133">Transmembrane helix</keyword>